<dbReference type="Pfam" id="PF22727">
    <property type="entry name" value="NCH2"/>
    <property type="match status" value="1"/>
</dbReference>
<organism evidence="2 3">
    <name type="scientific">Nostoc minutum NIES-26</name>
    <dbReference type="NCBI Taxonomy" id="1844469"/>
    <lineage>
        <taxon>Bacteria</taxon>
        <taxon>Bacillati</taxon>
        <taxon>Cyanobacteriota</taxon>
        <taxon>Cyanophyceae</taxon>
        <taxon>Nostocales</taxon>
        <taxon>Nostocaceae</taxon>
        <taxon>Nostoc</taxon>
    </lineage>
</organism>
<dbReference type="Pfam" id="PF05729">
    <property type="entry name" value="NACHT"/>
    <property type="match status" value="1"/>
</dbReference>
<evidence type="ECO:0000313" key="2">
    <source>
        <dbReference type="EMBL" id="RCJ38379.1"/>
    </source>
</evidence>
<name>A0A367RQR3_9NOSO</name>
<gene>
    <name evidence="2" type="ORF">A6770_13615</name>
</gene>
<dbReference type="Proteomes" id="UP000252107">
    <property type="component" value="Unassembled WGS sequence"/>
</dbReference>
<reference evidence="2" key="1">
    <citation type="submission" date="2016-04" db="EMBL/GenBank/DDBJ databases">
        <authorList>
            <person name="Tabuchi Yagui T.R."/>
        </authorList>
    </citation>
    <scope>NUCLEOTIDE SEQUENCE [LARGE SCALE GENOMIC DNA]</scope>
    <source>
        <strain evidence="2">NIES-26</strain>
    </source>
</reference>
<dbReference type="InterPro" id="IPR027417">
    <property type="entry name" value="P-loop_NTPase"/>
</dbReference>
<dbReference type="PANTHER" id="PTHR46844">
    <property type="entry name" value="SLR5058 PROTEIN"/>
    <property type="match status" value="1"/>
</dbReference>
<accession>A0A367RQR3</accession>
<protein>
    <recommendedName>
        <fullName evidence="1">NACHT domain-containing protein</fullName>
    </recommendedName>
</protein>
<dbReference type="PROSITE" id="PS50837">
    <property type="entry name" value="NACHT"/>
    <property type="match status" value="1"/>
</dbReference>
<feature type="domain" description="NACHT" evidence="1">
    <location>
        <begin position="189"/>
        <end position="283"/>
    </location>
</feature>
<evidence type="ECO:0000313" key="3">
    <source>
        <dbReference type="Proteomes" id="UP000252107"/>
    </source>
</evidence>
<dbReference type="EMBL" id="LXQD01000098">
    <property type="protein sequence ID" value="RCJ38379.1"/>
    <property type="molecule type" value="Genomic_DNA"/>
</dbReference>
<dbReference type="PANTHER" id="PTHR46844:SF1">
    <property type="entry name" value="SLR5058 PROTEIN"/>
    <property type="match status" value="1"/>
</dbReference>
<keyword evidence="3" id="KW-1185">Reference proteome</keyword>
<sequence>MQSLPRDFLTQIAQKYQLSKEQEDAFVEIYHRGDDELEAAEALSISPSAFRTRMTGVYEKFQIGGRGPGKFYRLQVFLIGEYQKTGQKLLPEKSSTEIYIQTLVKEVREFVASSICERCGKMRVLDMEQPIGLASIYTSVNILEKVTGRRRLEIADLFERYGVEDFERFGLTPIHEKRIDGLEAVAQHEKLIVLGKPGAGKTTFLKRLAMLCVEQQFQANRVPIFITLKAFAETPGKPSLWEYLPRSFAPHQTTNPPAGLSNKLQAILEEGQALILLDGLDEVRDVDSQRIINEIQKFATQFHLNQFVMTCRIAAREYTFEQFTEVEVADFDENQILDFVTKWFTTKQDPVKAETFIQKLETDERIRELATNPLLLTLLCLVFEDAADFPTNRSELYEEGLDVLLKKWDAKRNIERDQVYKKLSRQRKEDLLSYLAYTFFERGEYFFKQRVAIDRIIQFIRNAPNMSQDDKNLELDGVAVLKSIEAQHGLLLERARGIYSFSHLTFQEYFTARQIKEQRSDALLEDLASHVTEKRWREVFLLTLGMLPDATRLLQLMKAQADQILAGNFKLQQFLNWVMQKSNSVDVPYKLGAVRAFYLKLALAHDRTLAHDLDLDRTLAHDLYLDRTLAQDLDLDRALAQDLAQALDNNNFFFGFKSNGIDDSMTTHFPNYDFAQALDYNILFVGFKFNDSNLQHKLTELRNLLPHISWRNCEQCETWWKANGQAWTKQLRSIMIEHRNIGHDWQFSQEQKEQLQQYYDANKLLVDCMNSECYVSPEVRKEIEETLLLPIAEIEKRQQP</sequence>
<dbReference type="InterPro" id="IPR007111">
    <property type="entry name" value="NACHT_NTPase"/>
</dbReference>
<dbReference type="AlphaFoldDB" id="A0A367RQR3"/>
<dbReference type="Gene3D" id="3.40.50.300">
    <property type="entry name" value="P-loop containing nucleotide triphosphate hydrolases"/>
    <property type="match status" value="1"/>
</dbReference>
<evidence type="ECO:0000259" key="1">
    <source>
        <dbReference type="PROSITE" id="PS50837"/>
    </source>
</evidence>
<comment type="caution">
    <text evidence="2">The sequence shown here is derived from an EMBL/GenBank/DDBJ whole genome shotgun (WGS) entry which is preliminary data.</text>
</comment>
<dbReference type="InterPro" id="IPR054501">
    <property type="entry name" value="NCH2"/>
</dbReference>
<dbReference type="SUPFAM" id="SSF52540">
    <property type="entry name" value="P-loop containing nucleoside triphosphate hydrolases"/>
    <property type="match status" value="1"/>
</dbReference>
<proteinExistence type="predicted"/>